<geneLocation type="plasmid" evidence="1">
    <name>pESBL3284-IncF</name>
</geneLocation>
<dbReference type="AlphaFoldDB" id="A0A890DK02"/>
<name>A0A890DK02_ECOLX</name>
<protein>
    <submittedName>
        <fullName evidence="1">Uncharacterized protein</fullName>
    </submittedName>
</protein>
<organism evidence="1">
    <name type="scientific">Escherichia coli</name>
    <dbReference type="NCBI Taxonomy" id="562"/>
    <lineage>
        <taxon>Bacteria</taxon>
        <taxon>Pseudomonadati</taxon>
        <taxon>Pseudomonadota</taxon>
        <taxon>Gammaproteobacteria</taxon>
        <taxon>Enterobacterales</taxon>
        <taxon>Enterobacteriaceae</taxon>
        <taxon>Escherichia</taxon>
    </lineage>
</organism>
<proteinExistence type="predicted"/>
<dbReference type="EMBL" id="MW390540">
    <property type="protein sequence ID" value="QRG44520.1"/>
    <property type="molecule type" value="Genomic_DNA"/>
</dbReference>
<keyword evidence="1" id="KW-0614">Plasmid</keyword>
<sequence length="82" mass="9465">MGSLFNCIRVINYYKFCFLSNNLFTATIRRFLCHSYNNPSSLFLRSENSFNRKQAIPLKTHDIILSEMSSVPGKDSMITALH</sequence>
<accession>A0A890DK02</accession>
<reference evidence="1" key="1">
    <citation type="journal article" date="2021" name="Sci. Rep.">
        <title>Antibiotic resistance plasmid composition and architecture in Escherichia coli isolates from meat.</title>
        <authorList>
            <person name="Darphorn T.S."/>
            <person name="Bel K."/>
            <person name="Koenders-van Sint Anneland B.B."/>
            <person name="Brul S."/>
            <person name="Ter Kuile B.H."/>
        </authorList>
    </citation>
    <scope>NUCLEOTIDE SEQUENCE</scope>
    <source>
        <strain evidence="1">ESBL3284</strain>
    </source>
</reference>
<evidence type="ECO:0000313" key="1">
    <source>
        <dbReference type="EMBL" id="QRG44520.1"/>
    </source>
</evidence>